<keyword evidence="4" id="KW-0808">Transferase</keyword>
<dbReference type="Gene3D" id="3.30.70.560">
    <property type="entry name" value="7,8-Dihydro-6-hydroxymethylpterin-pyrophosphokinase HPPK"/>
    <property type="match status" value="1"/>
</dbReference>
<comment type="pathway">
    <text evidence="2">Cofactor biosynthesis; tetrahydrofolate biosynthesis; 2-amino-4-hydroxy-6-hydroxymethyl-7,8-dihydropteridine diphosphate from 7,8-dihydroneopterin triphosphate: step 4/4.</text>
</comment>
<dbReference type="GO" id="GO:0003848">
    <property type="term" value="F:2-amino-4-hydroxy-6-hydroxymethyldihydropteridine diphosphokinase activity"/>
    <property type="evidence" value="ECO:0007669"/>
    <property type="project" value="UniProtKB-EC"/>
</dbReference>
<dbReference type="NCBIfam" id="TIGR01498">
    <property type="entry name" value="folK"/>
    <property type="match status" value="1"/>
</dbReference>
<feature type="domain" description="7,8-dihydro-6-hydroxymethylpterin-pyrophosphokinase" evidence="9">
    <location>
        <begin position="88"/>
        <end position="99"/>
    </location>
</feature>
<proteinExistence type="predicted"/>
<evidence type="ECO:0000313" key="10">
    <source>
        <dbReference type="EMBL" id="PTG15473.1"/>
    </source>
</evidence>
<dbReference type="SUPFAM" id="SSF55083">
    <property type="entry name" value="6-hydroxymethyl-7,8-dihydropterin pyrophosphokinase, HPPK"/>
    <property type="match status" value="1"/>
</dbReference>
<comment type="caution">
    <text evidence="10">The sequence shown here is derived from an EMBL/GenBank/DDBJ whole genome shotgun (WGS) entry which is preliminary data.</text>
</comment>
<keyword evidence="8" id="KW-0289">Folate biosynthesis</keyword>
<comment type="catalytic activity">
    <reaction evidence="1">
        <text>6-hydroxymethyl-7,8-dihydropterin + ATP = (7,8-dihydropterin-6-yl)methyl diphosphate + AMP + H(+)</text>
        <dbReference type="Rhea" id="RHEA:11412"/>
        <dbReference type="ChEBI" id="CHEBI:15378"/>
        <dbReference type="ChEBI" id="CHEBI:30616"/>
        <dbReference type="ChEBI" id="CHEBI:44841"/>
        <dbReference type="ChEBI" id="CHEBI:72950"/>
        <dbReference type="ChEBI" id="CHEBI:456215"/>
        <dbReference type="EC" id="2.7.6.3"/>
    </reaction>
</comment>
<accession>A0AAE5SZP6</accession>
<evidence type="ECO:0000256" key="1">
    <source>
        <dbReference type="ARBA" id="ARBA00000198"/>
    </source>
</evidence>
<dbReference type="RefSeq" id="WP_107360562.1">
    <property type="nucleotide sequence ID" value="NZ_CP133240.1"/>
</dbReference>
<name>A0AAE5SZP6_STACR</name>
<keyword evidence="7" id="KW-0067">ATP-binding</keyword>
<dbReference type="GO" id="GO:0016301">
    <property type="term" value="F:kinase activity"/>
    <property type="evidence" value="ECO:0007669"/>
    <property type="project" value="UniProtKB-KW"/>
</dbReference>
<dbReference type="GO" id="GO:0046656">
    <property type="term" value="P:folic acid biosynthetic process"/>
    <property type="evidence" value="ECO:0007669"/>
    <property type="project" value="UniProtKB-KW"/>
</dbReference>
<dbReference type="PANTHER" id="PTHR43071">
    <property type="entry name" value="2-AMINO-4-HYDROXY-6-HYDROXYMETHYLDIHYDROPTERIDINE PYROPHOSPHOKINASE"/>
    <property type="match status" value="1"/>
</dbReference>
<evidence type="ECO:0000256" key="5">
    <source>
        <dbReference type="ARBA" id="ARBA00022741"/>
    </source>
</evidence>
<organism evidence="10 11">
    <name type="scientific">Staphylococcus chromogenes</name>
    <name type="common">Staphylococcus hyicus subsp. chromogenes</name>
    <dbReference type="NCBI Taxonomy" id="46126"/>
    <lineage>
        <taxon>Bacteria</taxon>
        <taxon>Bacillati</taxon>
        <taxon>Bacillota</taxon>
        <taxon>Bacilli</taxon>
        <taxon>Bacillales</taxon>
        <taxon>Staphylococcaceae</taxon>
        <taxon>Staphylococcus</taxon>
    </lineage>
</organism>
<evidence type="ECO:0000256" key="7">
    <source>
        <dbReference type="ARBA" id="ARBA00022840"/>
    </source>
</evidence>
<protein>
    <recommendedName>
        <fullName evidence="3">2-amino-4-hydroxy-6-hydroxymethyldihydropteridine diphosphokinase</fullName>
        <ecNumber evidence="3">2.7.6.3</ecNumber>
    </recommendedName>
</protein>
<dbReference type="GO" id="GO:0005524">
    <property type="term" value="F:ATP binding"/>
    <property type="evidence" value="ECO:0007669"/>
    <property type="project" value="UniProtKB-KW"/>
</dbReference>
<dbReference type="PROSITE" id="PS00794">
    <property type="entry name" value="HPPK"/>
    <property type="match status" value="1"/>
</dbReference>
<dbReference type="EC" id="2.7.6.3" evidence="3"/>
<evidence type="ECO:0000256" key="3">
    <source>
        <dbReference type="ARBA" id="ARBA00013253"/>
    </source>
</evidence>
<keyword evidence="5" id="KW-0547">Nucleotide-binding</keyword>
<dbReference type="Proteomes" id="UP000242704">
    <property type="component" value="Unassembled WGS sequence"/>
</dbReference>
<evidence type="ECO:0000256" key="8">
    <source>
        <dbReference type="ARBA" id="ARBA00022909"/>
    </source>
</evidence>
<dbReference type="PANTHER" id="PTHR43071:SF1">
    <property type="entry name" value="2-AMINO-4-HYDROXY-6-HYDROXYMETHYLDIHYDROPTERIDINE PYROPHOSPHOKINASE"/>
    <property type="match status" value="1"/>
</dbReference>
<evidence type="ECO:0000313" key="11">
    <source>
        <dbReference type="Proteomes" id="UP000242704"/>
    </source>
</evidence>
<keyword evidence="6" id="KW-0418">Kinase</keyword>
<evidence type="ECO:0000259" key="9">
    <source>
        <dbReference type="PROSITE" id="PS00794"/>
    </source>
</evidence>
<dbReference type="CDD" id="cd00483">
    <property type="entry name" value="HPPK"/>
    <property type="match status" value="1"/>
</dbReference>
<sequence length="159" mass="18239">MVEAYLGLGSNIGDREQQLKEAIERLQLEAHIEVKHVSSMYETKPVGYVKQPDFLNLCIQVQTTLEPEDLLDRCLSIEQALHRVRKERWGPRTMDIDVLLYGDSIIETKRLTVPHPRMTERAFVMIPLNEIASQVVEPRSQQTIQSLVQPDATVVKYKG</sequence>
<dbReference type="InterPro" id="IPR000550">
    <property type="entry name" value="Hppk"/>
</dbReference>
<evidence type="ECO:0000256" key="6">
    <source>
        <dbReference type="ARBA" id="ARBA00022777"/>
    </source>
</evidence>
<dbReference type="Pfam" id="PF01288">
    <property type="entry name" value="HPPK"/>
    <property type="match status" value="1"/>
</dbReference>
<reference evidence="10 11" key="1">
    <citation type="journal article" date="2016" name="Front. Microbiol.">
        <title>Comprehensive Phylogenetic Analysis of Bovine Non-aureus Staphylococci Species Based on Whole-Genome Sequencing.</title>
        <authorList>
            <person name="Naushad S."/>
            <person name="Barkema H.W."/>
            <person name="Luby C."/>
            <person name="Condas L.A."/>
            <person name="Nobrega D.B."/>
            <person name="Carson D.A."/>
            <person name="De Buck J."/>
        </authorList>
    </citation>
    <scope>NUCLEOTIDE SEQUENCE [LARGE SCALE GENOMIC DNA]</scope>
    <source>
        <strain evidence="10 11">SNUC 505</strain>
    </source>
</reference>
<evidence type="ECO:0000256" key="2">
    <source>
        <dbReference type="ARBA" id="ARBA00005051"/>
    </source>
</evidence>
<gene>
    <name evidence="10" type="primary">folK</name>
    <name evidence="10" type="ORF">BU653_04800</name>
</gene>
<dbReference type="EMBL" id="PZBZ01000019">
    <property type="protein sequence ID" value="PTG15473.1"/>
    <property type="molecule type" value="Genomic_DNA"/>
</dbReference>
<evidence type="ECO:0000256" key="4">
    <source>
        <dbReference type="ARBA" id="ARBA00022679"/>
    </source>
</evidence>
<dbReference type="InterPro" id="IPR035907">
    <property type="entry name" value="Hppk_sf"/>
</dbReference>
<dbReference type="AlphaFoldDB" id="A0AAE5SZP6"/>